<dbReference type="Gene3D" id="1.10.10.60">
    <property type="entry name" value="Homeodomain-like"/>
    <property type="match status" value="2"/>
</dbReference>
<evidence type="ECO:0000256" key="1">
    <source>
        <dbReference type="ARBA" id="ARBA00023015"/>
    </source>
</evidence>
<organism evidence="6 7">
    <name type="scientific">Bradyrhizobium aeschynomenes</name>
    <dbReference type="NCBI Taxonomy" id="2734909"/>
    <lineage>
        <taxon>Bacteria</taxon>
        <taxon>Pseudomonadati</taxon>
        <taxon>Pseudomonadota</taxon>
        <taxon>Alphaproteobacteria</taxon>
        <taxon>Hyphomicrobiales</taxon>
        <taxon>Nitrobacteraceae</taxon>
        <taxon>Bradyrhizobium</taxon>
    </lineage>
</organism>
<dbReference type="Proteomes" id="UP000886476">
    <property type="component" value="Unassembled WGS sequence"/>
</dbReference>
<dbReference type="SMART" id="SM00342">
    <property type="entry name" value="HTH_ARAC"/>
    <property type="match status" value="1"/>
</dbReference>
<evidence type="ECO:0000259" key="5">
    <source>
        <dbReference type="PROSITE" id="PS01124"/>
    </source>
</evidence>
<feature type="region of interest" description="Disordered" evidence="4">
    <location>
        <begin position="302"/>
        <end position="322"/>
    </location>
</feature>
<dbReference type="InterPro" id="IPR020449">
    <property type="entry name" value="Tscrpt_reg_AraC-type_HTH"/>
</dbReference>
<name>A0ABX2CID3_9BRAD</name>
<keyword evidence="7" id="KW-1185">Reference proteome</keyword>
<keyword evidence="1" id="KW-0805">Transcription regulation</keyword>
<evidence type="ECO:0000256" key="3">
    <source>
        <dbReference type="ARBA" id="ARBA00023163"/>
    </source>
</evidence>
<feature type="domain" description="HTH araC/xylS-type" evidence="5">
    <location>
        <begin position="209"/>
        <end position="307"/>
    </location>
</feature>
<dbReference type="PROSITE" id="PS01124">
    <property type="entry name" value="HTH_ARAC_FAMILY_2"/>
    <property type="match status" value="1"/>
</dbReference>
<protein>
    <submittedName>
        <fullName evidence="6">Helix-turn-helix transcriptional regulator</fullName>
    </submittedName>
</protein>
<dbReference type="SUPFAM" id="SSF46689">
    <property type="entry name" value="Homeodomain-like"/>
    <property type="match status" value="2"/>
</dbReference>
<evidence type="ECO:0000313" key="7">
    <source>
        <dbReference type="Proteomes" id="UP000886476"/>
    </source>
</evidence>
<sequence>MIGRKGVMVETEIFGKRLKAGLRLEQAPTLVTRAFADSALAAAECRSDNPQKGLSTPLPPDDAYMVSVKFRDYPDCECWENGRAVAKKDIFAGGTYLYDMKRAPCYVIDKPFHSIFYRLSREVIDVTAREMFMASVGELSYEPAVGVDDPIMRHLSHAMSEALGRPEEANRLFVDHLSMTIAAHVVRTYGGCGEPAPLLPGGLAAWQVRRACDLIEARISGNILLQDIASEFDLSPSYFARAFKKSVGVAPHQWLLQRRVARARDLLLQGELTLGMIALEVGFADQSHFTRTFTKLVGTSPDRWRRTKEGATNRRAPAQDNH</sequence>
<dbReference type="EMBL" id="JABFDN010000005">
    <property type="protein sequence ID" value="NPU67042.1"/>
    <property type="molecule type" value="Genomic_DNA"/>
</dbReference>
<evidence type="ECO:0000313" key="6">
    <source>
        <dbReference type="EMBL" id="NPU67042.1"/>
    </source>
</evidence>
<dbReference type="PROSITE" id="PS00041">
    <property type="entry name" value="HTH_ARAC_FAMILY_1"/>
    <property type="match status" value="1"/>
</dbReference>
<comment type="caution">
    <text evidence="6">The sequence shown here is derived from an EMBL/GenBank/DDBJ whole genome shotgun (WGS) entry which is preliminary data.</text>
</comment>
<dbReference type="PANTHER" id="PTHR46796">
    <property type="entry name" value="HTH-TYPE TRANSCRIPTIONAL ACTIVATOR RHAS-RELATED"/>
    <property type="match status" value="1"/>
</dbReference>
<dbReference type="InterPro" id="IPR050204">
    <property type="entry name" value="AraC_XylS_family_regulators"/>
</dbReference>
<evidence type="ECO:0000256" key="4">
    <source>
        <dbReference type="SAM" id="MobiDB-lite"/>
    </source>
</evidence>
<gene>
    <name evidence="6" type="ORF">HL667_18705</name>
</gene>
<accession>A0ABX2CID3</accession>
<dbReference type="PANTHER" id="PTHR46796:SF14">
    <property type="entry name" value="TRANSCRIPTIONAL REGULATORY PROTEIN"/>
    <property type="match status" value="1"/>
</dbReference>
<dbReference type="PRINTS" id="PR00032">
    <property type="entry name" value="HTHARAC"/>
</dbReference>
<dbReference type="InterPro" id="IPR009057">
    <property type="entry name" value="Homeodomain-like_sf"/>
</dbReference>
<proteinExistence type="predicted"/>
<feature type="compositionally biased region" description="Basic and acidic residues" evidence="4">
    <location>
        <begin position="302"/>
        <end position="312"/>
    </location>
</feature>
<keyword evidence="2" id="KW-0238">DNA-binding</keyword>
<keyword evidence="3" id="KW-0804">Transcription</keyword>
<evidence type="ECO:0000256" key="2">
    <source>
        <dbReference type="ARBA" id="ARBA00023125"/>
    </source>
</evidence>
<dbReference type="Pfam" id="PF12833">
    <property type="entry name" value="HTH_18"/>
    <property type="match status" value="1"/>
</dbReference>
<dbReference type="InterPro" id="IPR018060">
    <property type="entry name" value="HTH_AraC"/>
</dbReference>
<dbReference type="InterPro" id="IPR018062">
    <property type="entry name" value="HTH_AraC-typ_CS"/>
</dbReference>
<reference evidence="6" key="1">
    <citation type="submission" date="2020-05" db="EMBL/GenBank/DDBJ databases">
        <title>Nod-independent and nitrogen-fixing Bradyrhizobium aeschynomene sp. nov. isolated from nodules of Aeschynomene indica.</title>
        <authorList>
            <person name="Zhang Z."/>
        </authorList>
    </citation>
    <scope>NUCLEOTIDE SEQUENCE</scope>
    <source>
        <strain evidence="6">83012</strain>
    </source>
</reference>